<sequence>MDIDNLKSSFDSIPKLHQDIANIRAEISHSSQAMPVINAANMEEVIHDAQERMLRSKNLLFFNVPESNNISADHVDTRSIFISRIGNPSSNHLRPIAVTFSNSQDPHLVMRNRNKIPGRVIVGFDKTKNQQAQYKEVAAKLKTRLDSGETALSIRYIKEVPTIVKSAVPPELNQMQNSQSASANF</sequence>
<dbReference type="Proteomes" id="UP001239111">
    <property type="component" value="Chromosome 1"/>
</dbReference>
<keyword evidence="2" id="KW-1185">Reference proteome</keyword>
<accession>A0ACC2PRH4</accession>
<evidence type="ECO:0000313" key="2">
    <source>
        <dbReference type="Proteomes" id="UP001239111"/>
    </source>
</evidence>
<gene>
    <name evidence="1" type="ORF">QAD02_021396</name>
</gene>
<reference evidence="1" key="1">
    <citation type="submission" date="2023-04" db="EMBL/GenBank/DDBJ databases">
        <title>A chromosome-level genome assembly of the parasitoid wasp Eretmocerus hayati.</title>
        <authorList>
            <person name="Zhong Y."/>
            <person name="Liu S."/>
            <person name="Liu Y."/>
        </authorList>
    </citation>
    <scope>NUCLEOTIDE SEQUENCE</scope>
    <source>
        <strain evidence="1">ZJU_SS_LIU_2023</strain>
    </source>
</reference>
<proteinExistence type="predicted"/>
<organism evidence="1 2">
    <name type="scientific">Eretmocerus hayati</name>
    <dbReference type="NCBI Taxonomy" id="131215"/>
    <lineage>
        <taxon>Eukaryota</taxon>
        <taxon>Metazoa</taxon>
        <taxon>Ecdysozoa</taxon>
        <taxon>Arthropoda</taxon>
        <taxon>Hexapoda</taxon>
        <taxon>Insecta</taxon>
        <taxon>Pterygota</taxon>
        <taxon>Neoptera</taxon>
        <taxon>Endopterygota</taxon>
        <taxon>Hymenoptera</taxon>
        <taxon>Apocrita</taxon>
        <taxon>Proctotrupomorpha</taxon>
        <taxon>Chalcidoidea</taxon>
        <taxon>Aphelinidae</taxon>
        <taxon>Aphelininae</taxon>
        <taxon>Eretmocerus</taxon>
    </lineage>
</organism>
<name>A0ACC2PRH4_9HYME</name>
<comment type="caution">
    <text evidence="1">The sequence shown here is derived from an EMBL/GenBank/DDBJ whole genome shotgun (WGS) entry which is preliminary data.</text>
</comment>
<protein>
    <submittedName>
        <fullName evidence="1">Uncharacterized protein</fullName>
    </submittedName>
</protein>
<dbReference type="EMBL" id="CM056741">
    <property type="protein sequence ID" value="KAJ8685603.1"/>
    <property type="molecule type" value="Genomic_DNA"/>
</dbReference>
<evidence type="ECO:0000313" key="1">
    <source>
        <dbReference type="EMBL" id="KAJ8685603.1"/>
    </source>
</evidence>